<name>A0A9X0D078_9CNID</name>
<accession>A0A9X0D078</accession>
<dbReference type="OrthoDB" id="10394513at2759"/>
<evidence type="ECO:0000313" key="1">
    <source>
        <dbReference type="EMBL" id="KAJ7382362.1"/>
    </source>
</evidence>
<dbReference type="AlphaFoldDB" id="A0A9X0D078"/>
<dbReference type="EMBL" id="MU825926">
    <property type="protein sequence ID" value="KAJ7382362.1"/>
    <property type="molecule type" value="Genomic_DNA"/>
</dbReference>
<gene>
    <name evidence="1" type="ORF">OS493_035422</name>
</gene>
<comment type="caution">
    <text evidence="1">The sequence shown here is derived from an EMBL/GenBank/DDBJ whole genome shotgun (WGS) entry which is preliminary data.</text>
</comment>
<sequence length="132" mass="15393">MWLLPLCVKSQCCRNETLTLLTVKHLFTKFTSDGLYCCLHTESEPETIRLYLAVNKYTLERWAKQELKDPPPNDLNDREPFEQRFSVDQGNEVRQLIRLFSHLVPKHGTRVRFSLGTNVNQPVNLVPRSHSV</sequence>
<organism evidence="1 2">
    <name type="scientific">Desmophyllum pertusum</name>
    <dbReference type="NCBI Taxonomy" id="174260"/>
    <lineage>
        <taxon>Eukaryota</taxon>
        <taxon>Metazoa</taxon>
        <taxon>Cnidaria</taxon>
        <taxon>Anthozoa</taxon>
        <taxon>Hexacorallia</taxon>
        <taxon>Scleractinia</taxon>
        <taxon>Caryophylliina</taxon>
        <taxon>Caryophylliidae</taxon>
        <taxon>Desmophyllum</taxon>
    </lineage>
</organism>
<evidence type="ECO:0000313" key="2">
    <source>
        <dbReference type="Proteomes" id="UP001163046"/>
    </source>
</evidence>
<dbReference type="Proteomes" id="UP001163046">
    <property type="component" value="Unassembled WGS sequence"/>
</dbReference>
<proteinExistence type="predicted"/>
<keyword evidence="2" id="KW-1185">Reference proteome</keyword>
<reference evidence="1" key="1">
    <citation type="submission" date="2023-01" db="EMBL/GenBank/DDBJ databases">
        <title>Genome assembly of the deep-sea coral Lophelia pertusa.</title>
        <authorList>
            <person name="Herrera S."/>
            <person name="Cordes E."/>
        </authorList>
    </citation>
    <scope>NUCLEOTIDE SEQUENCE</scope>
    <source>
        <strain evidence="1">USNM1676648</strain>
        <tissue evidence="1">Polyp</tissue>
    </source>
</reference>
<protein>
    <submittedName>
        <fullName evidence="1">Uncharacterized protein</fullName>
    </submittedName>
</protein>